<dbReference type="EMBL" id="UGMX01000002">
    <property type="protein sequence ID" value="STW07445.1"/>
    <property type="molecule type" value="Genomic_DNA"/>
</dbReference>
<gene>
    <name evidence="2" type="ORF">NCTC9149_03875</name>
</gene>
<sequence>MMAENQPAPLTPAPPGMVSLGVNADGEEVMTVIGGDGGAGFSGGHANIVPGSGSILADQRKKTLSRLQAECSAAIEATAKWSTENLEKNDGGAGGKNPCRYGSSAVSKGIP</sequence>
<feature type="region of interest" description="Disordered" evidence="1">
    <location>
        <begin position="82"/>
        <end position="111"/>
    </location>
</feature>
<comment type="caution">
    <text evidence="2">The sequence shown here is derived from an EMBL/GenBank/DDBJ whole genome shotgun (WGS) entry which is preliminary data.</text>
</comment>
<organism evidence="2 3">
    <name type="scientific">Klebsiella grimontii</name>
    <dbReference type="NCBI Taxonomy" id="2058152"/>
    <lineage>
        <taxon>Bacteria</taxon>
        <taxon>Pseudomonadati</taxon>
        <taxon>Pseudomonadota</taxon>
        <taxon>Gammaproteobacteria</taxon>
        <taxon>Enterobacterales</taxon>
        <taxon>Enterobacteriaceae</taxon>
        <taxon>Klebsiella/Raoultella group</taxon>
        <taxon>Klebsiella</taxon>
    </lineage>
</organism>
<protein>
    <submittedName>
        <fullName evidence="2">Uncharacterized protein</fullName>
    </submittedName>
</protein>
<proteinExistence type="predicted"/>
<feature type="region of interest" description="Disordered" evidence="1">
    <location>
        <begin position="1"/>
        <end position="20"/>
    </location>
</feature>
<name>A0A7H4P4T0_9ENTR</name>
<dbReference type="Proteomes" id="UP000254571">
    <property type="component" value="Unassembled WGS sequence"/>
</dbReference>
<accession>A0A7H4P4T0</accession>
<evidence type="ECO:0000256" key="1">
    <source>
        <dbReference type="SAM" id="MobiDB-lite"/>
    </source>
</evidence>
<evidence type="ECO:0000313" key="3">
    <source>
        <dbReference type="Proteomes" id="UP000254571"/>
    </source>
</evidence>
<dbReference type="AlphaFoldDB" id="A0A7H4P4T0"/>
<evidence type="ECO:0000313" key="2">
    <source>
        <dbReference type="EMBL" id="STW07445.1"/>
    </source>
</evidence>
<reference evidence="2 3" key="1">
    <citation type="submission" date="2018-06" db="EMBL/GenBank/DDBJ databases">
        <authorList>
            <consortium name="Pathogen Informatics"/>
            <person name="Doyle S."/>
        </authorList>
    </citation>
    <scope>NUCLEOTIDE SEQUENCE [LARGE SCALE GENOMIC DNA]</scope>
    <source>
        <strain evidence="2 3">NCTC9149</strain>
    </source>
</reference>